<reference evidence="3 4" key="1">
    <citation type="submission" date="2020-03" db="EMBL/GenBank/DDBJ databases">
        <title>Bradyrhizobium diversity isolated from nodules of Indigofera sp.</title>
        <authorList>
            <person name="Klepa M."/>
            <person name="Helene L."/>
            <person name="Hungria M."/>
        </authorList>
    </citation>
    <scope>NUCLEOTIDE SEQUENCE [LARGE SCALE GENOMIC DNA]</scope>
    <source>
        <strain evidence="3 4">WSM 1791</strain>
    </source>
</reference>
<feature type="domain" description="Acyltransferase 3" evidence="2">
    <location>
        <begin position="15"/>
        <end position="382"/>
    </location>
</feature>
<evidence type="ECO:0000256" key="1">
    <source>
        <dbReference type="SAM" id="Phobius"/>
    </source>
</evidence>
<comment type="caution">
    <text evidence="3">The sequence shown here is derived from an EMBL/GenBank/DDBJ whole genome shotgun (WGS) entry which is preliminary data.</text>
</comment>
<feature type="transmembrane region" description="Helical" evidence="1">
    <location>
        <begin position="303"/>
        <end position="325"/>
    </location>
</feature>
<feature type="transmembrane region" description="Helical" evidence="1">
    <location>
        <begin position="194"/>
        <end position="213"/>
    </location>
</feature>
<dbReference type="PANTHER" id="PTHR36927:SF4">
    <property type="entry name" value="BLR5718 PROTEIN"/>
    <property type="match status" value="1"/>
</dbReference>
<dbReference type="GO" id="GO:0016747">
    <property type="term" value="F:acyltransferase activity, transferring groups other than amino-acyl groups"/>
    <property type="evidence" value="ECO:0007669"/>
    <property type="project" value="InterPro"/>
</dbReference>
<dbReference type="InterPro" id="IPR050623">
    <property type="entry name" value="Glucan_succinyl_AcylTrfase"/>
</dbReference>
<evidence type="ECO:0000259" key="2">
    <source>
        <dbReference type="Pfam" id="PF01757"/>
    </source>
</evidence>
<dbReference type="EMBL" id="JAAVLX010000006">
    <property type="protein sequence ID" value="NOJ41885.1"/>
    <property type="molecule type" value="Genomic_DNA"/>
</dbReference>
<dbReference type="InterPro" id="IPR002656">
    <property type="entry name" value="Acyl_transf_3_dom"/>
</dbReference>
<dbReference type="Proteomes" id="UP000544122">
    <property type="component" value="Unassembled WGS sequence"/>
</dbReference>
<sequence length="411" mass="45455">MDGFAVSQVNVPLSNLRAITIIIVVAFHSVLPYLASQPAYPFPFDAPPYRWIAFPILDNERWFGFDLFCAWQDVSLMSLMFLLAGLFTPSSLGRKGPRTYTLERSWRIGLPFVLAVGVLSPLAYFASYRLTAADPSFSAFWQHWRALPMWPAGPQWFLWQIFLLGAVAAALHAFAPHWLKTSSALVARVADRPLMFFVGLAALSALAYVPLAMAFTPWEWTFLGPFSFQLSRPLHYIVYFFAGFAIGSHRPEHSLLGPGGPLARHWLVWLAAAVVSMSVWGGLTSLTLPEWQAAALVSRLASALAFPVASAAATLCLLAICLRLLQSRDRLLDSLSSNAYSIYLVHYIVVVWLQYALLDVHLNAIGKAMIVFAAALTFSLAASAGMQIAMRALISRHSEPQDERAIANQPR</sequence>
<feature type="transmembrane region" description="Helical" evidence="1">
    <location>
        <begin position="16"/>
        <end position="35"/>
    </location>
</feature>
<feature type="transmembrane region" description="Helical" evidence="1">
    <location>
        <begin position="156"/>
        <end position="174"/>
    </location>
</feature>
<keyword evidence="3" id="KW-0808">Transferase</keyword>
<dbReference type="PANTHER" id="PTHR36927">
    <property type="entry name" value="BLR4337 PROTEIN"/>
    <property type="match status" value="1"/>
</dbReference>
<accession>A0A7Y4GTU8</accession>
<keyword evidence="1" id="KW-0812">Transmembrane</keyword>
<organism evidence="3 4">
    <name type="scientific">Bradyrhizobium australiense</name>
    <dbReference type="NCBI Taxonomy" id="2721161"/>
    <lineage>
        <taxon>Bacteria</taxon>
        <taxon>Pseudomonadati</taxon>
        <taxon>Pseudomonadota</taxon>
        <taxon>Alphaproteobacteria</taxon>
        <taxon>Hyphomicrobiales</taxon>
        <taxon>Nitrobacteraceae</taxon>
        <taxon>Bradyrhizobium</taxon>
    </lineage>
</organism>
<evidence type="ECO:0000313" key="4">
    <source>
        <dbReference type="Proteomes" id="UP000544122"/>
    </source>
</evidence>
<evidence type="ECO:0000313" key="3">
    <source>
        <dbReference type="EMBL" id="NOJ41885.1"/>
    </source>
</evidence>
<feature type="transmembrane region" description="Helical" evidence="1">
    <location>
        <begin position="108"/>
        <end position="127"/>
    </location>
</feature>
<keyword evidence="1" id="KW-0472">Membrane</keyword>
<keyword evidence="3" id="KW-0012">Acyltransferase</keyword>
<name>A0A7Y4GTU8_9BRAD</name>
<dbReference type="AlphaFoldDB" id="A0A7Y4GTU8"/>
<feature type="transmembrane region" description="Helical" evidence="1">
    <location>
        <begin position="233"/>
        <end position="250"/>
    </location>
</feature>
<dbReference type="Pfam" id="PF01757">
    <property type="entry name" value="Acyl_transf_3"/>
    <property type="match status" value="1"/>
</dbReference>
<keyword evidence="4" id="KW-1185">Reference proteome</keyword>
<proteinExistence type="predicted"/>
<protein>
    <submittedName>
        <fullName evidence="3">Acyltransferase</fullName>
    </submittedName>
</protein>
<feature type="transmembrane region" description="Helical" evidence="1">
    <location>
        <begin position="262"/>
        <end position="283"/>
    </location>
</feature>
<gene>
    <name evidence="3" type="ORF">HCN58_20235</name>
</gene>
<dbReference type="RefSeq" id="WP_171581132.1">
    <property type="nucleotide sequence ID" value="NZ_JAAVLX010000006.1"/>
</dbReference>
<feature type="transmembrane region" description="Helical" evidence="1">
    <location>
        <begin position="369"/>
        <end position="394"/>
    </location>
</feature>
<feature type="transmembrane region" description="Helical" evidence="1">
    <location>
        <begin position="337"/>
        <end position="357"/>
    </location>
</feature>
<keyword evidence="1" id="KW-1133">Transmembrane helix</keyword>
<feature type="transmembrane region" description="Helical" evidence="1">
    <location>
        <begin position="62"/>
        <end position="87"/>
    </location>
</feature>